<feature type="compositionally biased region" description="Polar residues" evidence="1">
    <location>
        <begin position="56"/>
        <end position="72"/>
    </location>
</feature>
<feature type="region of interest" description="Disordered" evidence="1">
    <location>
        <begin position="205"/>
        <end position="291"/>
    </location>
</feature>
<feature type="compositionally biased region" description="Polar residues" evidence="1">
    <location>
        <begin position="155"/>
        <end position="169"/>
    </location>
</feature>
<feature type="compositionally biased region" description="Acidic residues" evidence="1">
    <location>
        <begin position="238"/>
        <end position="251"/>
    </location>
</feature>
<feature type="compositionally biased region" description="Basic and acidic residues" evidence="1">
    <location>
        <begin position="213"/>
        <end position="237"/>
    </location>
</feature>
<organism evidence="2 3">
    <name type="scientific">Varroa destructor</name>
    <name type="common">Honeybee mite</name>
    <dbReference type="NCBI Taxonomy" id="109461"/>
    <lineage>
        <taxon>Eukaryota</taxon>
        <taxon>Metazoa</taxon>
        <taxon>Ecdysozoa</taxon>
        <taxon>Arthropoda</taxon>
        <taxon>Chelicerata</taxon>
        <taxon>Arachnida</taxon>
        <taxon>Acari</taxon>
        <taxon>Parasitiformes</taxon>
        <taxon>Mesostigmata</taxon>
        <taxon>Gamasina</taxon>
        <taxon>Dermanyssoidea</taxon>
        <taxon>Varroidae</taxon>
        <taxon>Varroa</taxon>
    </lineage>
</organism>
<sequence>MSNFPTVSQGMQFAIDATLDTDNIPSFNPHTLRHSRGRNPFVQQQKGGRNAPRGNFSPSEHLSSRGSYTPRGNFTPRGGQLGVSGSQNTPRHFYGRRRGGNRETDNFTNQESHSPRGNRSGCREGGPWSPRQPQPNFSNPYENQLTPRQVYTPRQRWTYTPRGSSTTMSNQFGPCAQGASYQTLALIDAFVKPSMLDNPWKYLEQQQKRSTIRRHETAGEPSYKKIRAEVEPDRSPPLEDDEVDDDAETEDVGSWASRSGEWKSRSSNDGQPDKDNDIDDDFNIKNFLPKV</sequence>
<feature type="region of interest" description="Disordered" evidence="1">
    <location>
        <begin position="21"/>
        <end position="169"/>
    </location>
</feature>
<dbReference type="EnsemblMetazoa" id="XM_022801817">
    <property type="protein sequence ID" value="XP_022657552"/>
    <property type="gene ID" value="LOC111248822"/>
</dbReference>
<dbReference type="KEGG" id="vde:111248822"/>
<name>A0A7M7JUU8_VARDE</name>
<feature type="compositionally biased region" description="Basic and acidic residues" evidence="1">
    <location>
        <begin position="260"/>
        <end position="275"/>
    </location>
</feature>
<accession>A0A7M7JUU8</accession>
<keyword evidence="3" id="KW-1185">Reference proteome</keyword>
<evidence type="ECO:0000256" key="1">
    <source>
        <dbReference type="SAM" id="MobiDB-lite"/>
    </source>
</evidence>
<feature type="compositionally biased region" description="Polar residues" evidence="1">
    <location>
        <begin position="106"/>
        <end position="117"/>
    </location>
</feature>
<feature type="compositionally biased region" description="Polar residues" evidence="1">
    <location>
        <begin position="134"/>
        <end position="149"/>
    </location>
</feature>
<protein>
    <submittedName>
        <fullName evidence="2">Uncharacterized protein</fullName>
    </submittedName>
</protein>
<dbReference type="InParanoid" id="A0A7M7JUU8"/>
<evidence type="ECO:0000313" key="2">
    <source>
        <dbReference type="EnsemblMetazoa" id="XP_022657552"/>
    </source>
</evidence>
<evidence type="ECO:0000313" key="3">
    <source>
        <dbReference type="Proteomes" id="UP000594260"/>
    </source>
</evidence>
<dbReference type="AlphaFoldDB" id="A0A7M7JUU8"/>
<dbReference type="Proteomes" id="UP000594260">
    <property type="component" value="Unplaced"/>
</dbReference>
<reference evidence="2" key="1">
    <citation type="submission" date="2021-01" db="UniProtKB">
        <authorList>
            <consortium name="EnsemblMetazoa"/>
        </authorList>
    </citation>
    <scope>IDENTIFICATION</scope>
</reference>
<dbReference type="RefSeq" id="XP_022657552.1">
    <property type="nucleotide sequence ID" value="XM_022801817.1"/>
</dbReference>
<proteinExistence type="predicted"/>
<dbReference type="GeneID" id="111248822"/>